<evidence type="ECO:0000256" key="4">
    <source>
        <dbReference type="ARBA" id="ARBA00023136"/>
    </source>
</evidence>
<keyword evidence="4 5" id="KW-0472">Membrane</keyword>
<comment type="subcellular location">
    <subcellularLocation>
        <location evidence="1">Membrane</location>
        <topology evidence="1">Multi-pass membrane protein</topology>
    </subcellularLocation>
</comment>
<gene>
    <name evidence="6" type="ORF">E9934_19175</name>
</gene>
<dbReference type="SUPFAM" id="SSF161098">
    <property type="entry name" value="MetI-like"/>
    <property type="match status" value="1"/>
</dbReference>
<dbReference type="PANTHER" id="PTHR42922:SF1">
    <property type="entry name" value="PHOSPHATE TRANSPORT SYSTEM PERMEASE PROTEIN PSTA"/>
    <property type="match status" value="1"/>
</dbReference>
<protein>
    <submittedName>
        <fullName evidence="6">ABC transporter permease subunit</fullName>
    </submittedName>
</protein>
<proteinExistence type="predicted"/>
<dbReference type="Proteomes" id="UP000307087">
    <property type="component" value="Unassembled WGS sequence"/>
</dbReference>
<organism evidence="6 7">
    <name type="scientific">Nocardioides caeni</name>
    <dbReference type="NCBI Taxonomy" id="574700"/>
    <lineage>
        <taxon>Bacteria</taxon>
        <taxon>Bacillati</taxon>
        <taxon>Actinomycetota</taxon>
        <taxon>Actinomycetes</taxon>
        <taxon>Propionibacteriales</taxon>
        <taxon>Nocardioidaceae</taxon>
        <taxon>Nocardioides</taxon>
    </lineage>
</organism>
<keyword evidence="2 5" id="KW-0812">Transmembrane</keyword>
<comment type="caution">
    <text evidence="6">The sequence shown here is derived from an EMBL/GenBank/DDBJ whole genome shotgun (WGS) entry which is preliminary data.</text>
</comment>
<sequence>TAVAGIVTGVTLSIARVAGETAPLLLILGTARSVNWNPFDGAVQTLPVFIYQSLSQTSNAKYGAIWEDRVWGAAFVLIVIVMVLNVIARVVGSVFAPKTK</sequence>
<evidence type="ECO:0000256" key="1">
    <source>
        <dbReference type="ARBA" id="ARBA00004141"/>
    </source>
</evidence>
<dbReference type="EMBL" id="STGW01000028">
    <property type="protein sequence ID" value="THV08769.1"/>
    <property type="molecule type" value="Genomic_DNA"/>
</dbReference>
<dbReference type="PANTHER" id="PTHR42922">
    <property type="entry name" value="PHOSPHATE TRANSPORT SYSTEM PERMEASE PROTEIN PSTA"/>
    <property type="match status" value="1"/>
</dbReference>
<name>A0A4S8N105_9ACTN</name>
<reference evidence="6 7" key="1">
    <citation type="journal article" date="2009" name="Int. J. Syst. Evol. Microbiol.">
        <title>Nocardioides caeni sp. nov., isolated from wastewater.</title>
        <authorList>
            <person name="Yoon J.H."/>
            <person name="Kang S.J."/>
            <person name="Park S."/>
            <person name="Kim W."/>
            <person name="Oh T.K."/>
        </authorList>
    </citation>
    <scope>NUCLEOTIDE SEQUENCE [LARGE SCALE GENOMIC DNA]</scope>
    <source>
        <strain evidence="6 7">DSM 23134</strain>
    </source>
</reference>
<dbReference type="GO" id="GO:0016020">
    <property type="term" value="C:membrane"/>
    <property type="evidence" value="ECO:0007669"/>
    <property type="project" value="UniProtKB-SubCell"/>
</dbReference>
<keyword evidence="3 5" id="KW-1133">Transmembrane helix</keyword>
<evidence type="ECO:0000256" key="3">
    <source>
        <dbReference type="ARBA" id="ARBA00022989"/>
    </source>
</evidence>
<feature type="non-terminal residue" evidence="6">
    <location>
        <position position="1"/>
    </location>
</feature>
<accession>A0A4S8N105</accession>
<evidence type="ECO:0000256" key="2">
    <source>
        <dbReference type="ARBA" id="ARBA00022692"/>
    </source>
</evidence>
<keyword evidence="7" id="KW-1185">Reference proteome</keyword>
<dbReference type="Gene3D" id="1.10.3720.10">
    <property type="entry name" value="MetI-like"/>
    <property type="match status" value="1"/>
</dbReference>
<evidence type="ECO:0000313" key="7">
    <source>
        <dbReference type="Proteomes" id="UP000307087"/>
    </source>
</evidence>
<dbReference type="InterPro" id="IPR051408">
    <property type="entry name" value="Phosphate_transprt_permease"/>
</dbReference>
<feature type="transmembrane region" description="Helical" evidence="5">
    <location>
        <begin position="70"/>
        <end position="91"/>
    </location>
</feature>
<evidence type="ECO:0000313" key="6">
    <source>
        <dbReference type="EMBL" id="THV08769.1"/>
    </source>
</evidence>
<evidence type="ECO:0000256" key="5">
    <source>
        <dbReference type="SAM" id="Phobius"/>
    </source>
</evidence>
<dbReference type="AlphaFoldDB" id="A0A4S8N105"/>
<dbReference type="InterPro" id="IPR035906">
    <property type="entry name" value="MetI-like_sf"/>
</dbReference>